<evidence type="ECO:0000256" key="2">
    <source>
        <dbReference type="SAM" id="MobiDB-lite"/>
    </source>
</evidence>
<feature type="coiled-coil region" evidence="1">
    <location>
        <begin position="295"/>
        <end position="331"/>
    </location>
</feature>
<dbReference type="VEuPathDB" id="TrichDB:TVAGG3_1049330"/>
<keyword evidence="1" id="KW-0175">Coiled coil</keyword>
<dbReference type="VEuPathDB" id="TrichDB:TVAG_123720"/>
<dbReference type="RefSeq" id="XP_001295046.1">
    <property type="nucleotide sequence ID" value="XM_001295045.1"/>
</dbReference>
<feature type="region of interest" description="Disordered" evidence="2">
    <location>
        <begin position="72"/>
        <end position="136"/>
    </location>
</feature>
<reference evidence="3" key="2">
    <citation type="journal article" date="2007" name="Science">
        <title>Draft genome sequence of the sexually transmitted pathogen Trichomonas vaginalis.</title>
        <authorList>
            <person name="Carlton J.M."/>
            <person name="Hirt R.P."/>
            <person name="Silva J.C."/>
            <person name="Delcher A.L."/>
            <person name="Schatz M."/>
            <person name="Zhao Q."/>
            <person name="Wortman J.R."/>
            <person name="Bidwell S.L."/>
            <person name="Alsmark U.C.M."/>
            <person name="Besteiro S."/>
            <person name="Sicheritz-Ponten T."/>
            <person name="Noel C.J."/>
            <person name="Dacks J.B."/>
            <person name="Foster P.G."/>
            <person name="Simillion C."/>
            <person name="Van de Peer Y."/>
            <person name="Miranda-Saavedra D."/>
            <person name="Barton G.J."/>
            <person name="Westrop G.D."/>
            <person name="Mueller S."/>
            <person name="Dessi D."/>
            <person name="Fiori P.L."/>
            <person name="Ren Q."/>
            <person name="Paulsen I."/>
            <person name="Zhang H."/>
            <person name="Bastida-Corcuera F.D."/>
            <person name="Simoes-Barbosa A."/>
            <person name="Brown M.T."/>
            <person name="Hayes R.D."/>
            <person name="Mukherjee M."/>
            <person name="Okumura C.Y."/>
            <person name="Schneider R."/>
            <person name="Smith A.J."/>
            <person name="Vanacova S."/>
            <person name="Villalvazo M."/>
            <person name="Haas B.J."/>
            <person name="Pertea M."/>
            <person name="Feldblyum T.V."/>
            <person name="Utterback T.R."/>
            <person name="Shu C.L."/>
            <person name="Osoegawa K."/>
            <person name="de Jong P.J."/>
            <person name="Hrdy I."/>
            <person name="Horvathova L."/>
            <person name="Zubacova Z."/>
            <person name="Dolezal P."/>
            <person name="Malik S.B."/>
            <person name="Logsdon J.M. Jr."/>
            <person name="Henze K."/>
            <person name="Gupta A."/>
            <person name="Wang C.C."/>
            <person name="Dunne R.L."/>
            <person name="Upcroft J.A."/>
            <person name="Upcroft P."/>
            <person name="White O."/>
            <person name="Salzberg S.L."/>
            <person name="Tang P."/>
            <person name="Chiu C.-H."/>
            <person name="Lee Y.-S."/>
            <person name="Embley T.M."/>
            <person name="Coombs G.H."/>
            <person name="Mottram J.C."/>
            <person name="Tachezy J."/>
            <person name="Fraser-Liggett C.M."/>
            <person name="Johnson P.J."/>
        </authorList>
    </citation>
    <scope>NUCLEOTIDE SEQUENCE [LARGE SCALE GENOMIC DNA]</scope>
    <source>
        <strain evidence="3">G3</strain>
    </source>
</reference>
<evidence type="ECO:0000313" key="4">
    <source>
        <dbReference type="Proteomes" id="UP000001542"/>
    </source>
</evidence>
<sequence length="388" mass="45223">MDPENERIAEDLIASMDVSSINPDDAPDFISILSVKKQEALILNDYERVERIKNLITALNYMAPIILPKKAAKTPVKSPARSQTRSKLSTSSKISMNSSQNSTLDEEGHMSFVSELSQSSIISQSQNTPSESIDPEQIDKDIQELIRGNEVTQISENYRQILNSRISELRLDAIDHDNYEQAKNYDKATDTLRKRQNPSVERQKKRLDELYKKRELVQRKAAEEEERYRYELQTLINQYNEAKDKLTEDTDMKKYIAEEEYVEQKDIKRHTNFAEVESMKKENQKLIAARNYSNVKVMKKRIAKAQEQAENKETERMQKAADAKYEKKNAEIDNQIACFNKKWDLKIDDFKSKMEVSMSKFVKMIESLDKQIHFYQKKLHEGSRNSDV</sequence>
<evidence type="ECO:0000256" key="1">
    <source>
        <dbReference type="SAM" id="Coils"/>
    </source>
</evidence>
<proteinExistence type="predicted"/>
<reference evidence="3" key="1">
    <citation type="submission" date="2006-10" db="EMBL/GenBank/DDBJ databases">
        <authorList>
            <person name="Amadeo P."/>
            <person name="Zhao Q."/>
            <person name="Wortman J."/>
            <person name="Fraser-Liggett C."/>
            <person name="Carlton J."/>
        </authorList>
    </citation>
    <scope>NUCLEOTIDE SEQUENCE</scope>
    <source>
        <strain evidence="3">G3</strain>
    </source>
</reference>
<accession>A2GL51</accession>
<dbReference type="AlphaFoldDB" id="A2GL51"/>
<dbReference type="Proteomes" id="UP000001542">
    <property type="component" value="Unassembled WGS sequence"/>
</dbReference>
<dbReference type="KEGG" id="tva:4739744"/>
<organism evidence="3 4">
    <name type="scientific">Trichomonas vaginalis (strain ATCC PRA-98 / G3)</name>
    <dbReference type="NCBI Taxonomy" id="412133"/>
    <lineage>
        <taxon>Eukaryota</taxon>
        <taxon>Metamonada</taxon>
        <taxon>Parabasalia</taxon>
        <taxon>Trichomonadida</taxon>
        <taxon>Trichomonadidae</taxon>
        <taxon>Trichomonas</taxon>
    </lineage>
</organism>
<dbReference type="InParanoid" id="A2GL51"/>
<keyword evidence="4" id="KW-1185">Reference proteome</keyword>
<dbReference type="EMBL" id="DS116959">
    <property type="protein sequence ID" value="EAX82116.1"/>
    <property type="molecule type" value="Genomic_DNA"/>
</dbReference>
<feature type="coiled-coil region" evidence="1">
    <location>
        <begin position="200"/>
        <end position="252"/>
    </location>
</feature>
<name>A2GL51_TRIV3</name>
<gene>
    <name evidence="3" type="ORF">TVAG_123720</name>
</gene>
<evidence type="ECO:0000313" key="3">
    <source>
        <dbReference type="EMBL" id="EAX82116.1"/>
    </source>
</evidence>
<feature type="compositionally biased region" description="Low complexity" evidence="2">
    <location>
        <begin position="117"/>
        <end position="126"/>
    </location>
</feature>
<dbReference type="SMR" id="A2GL51"/>
<protein>
    <submittedName>
        <fullName evidence="3">Uncharacterized protein</fullName>
    </submittedName>
</protein>
<feature type="compositionally biased region" description="Low complexity" evidence="2">
    <location>
        <begin position="86"/>
        <end position="103"/>
    </location>
</feature>